<dbReference type="InterPro" id="IPR015946">
    <property type="entry name" value="KH_dom-like_a/b"/>
</dbReference>
<reference evidence="1 2" key="1">
    <citation type="submission" date="2018-02" db="EMBL/GenBank/DDBJ databases">
        <title>Genomic analysis of the strain RR4-38 isolated from a seawater recirculating aquaculture system.</title>
        <authorList>
            <person name="Kim Y.-S."/>
            <person name="Jang Y.H."/>
            <person name="Kim K.-H."/>
        </authorList>
    </citation>
    <scope>NUCLEOTIDE SEQUENCE [LARGE SCALE GENOMIC DNA]</scope>
    <source>
        <strain evidence="1 2">RR4-38</strain>
    </source>
</reference>
<dbReference type="KEGG" id="aue:C5O00_01085"/>
<dbReference type="InterPro" id="IPR036102">
    <property type="entry name" value="OsmC/Ohrsf"/>
</dbReference>
<dbReference type="PANTHER" id="PTHR39624:SF2">
    <property type="entry name" value="OSMC-LIKE PROTEIN"/>
    <property type="match status" value="1"/>
</dbReference>
<dbReference type="Pfam" id="PF02566">
    <property type="entry name" value="OsmC"/>
    <property type="match status" value="1"/>
</dbReference>
<dbReference type="SUPFAM" id="SSF82784">
    <property type="entry name" value="OsmC-like"/>
    <property type="match status" value="1"/>
</dbReference>
<organism evidence="1 2">
    <name type="scientific">Pukyongia salina</name>
    <dbReference type="NCBI Taxonomy" id="2094025"/>
    <lineage>
        <taxon>Bacteria</taxon>
        <taxon>Pseudomonadati</taxon>
        <taxon>Bacteroidota</taxon>
        <taxon>Flavobacteriia</taxon>
        <taxon>Flavobacteriales</taxon>
        <taxon>Flavobacteriaceae</taxon>
        <taxon>Pukyongia</taxon>
    </lineage>
</organism>
<evidence type="ECO:0000313" key="1">
    <source>
        <dbReference type="EMBL" id="AVI49833.1"/>
    </source>
</evidence>
<dbReference type="Proteomes" id="UP000238442">
    <property type="component" value="Chromosome"/>
</dbReference>
<evidence type="ECO:0000313" key="2">
    <source>
        <dbReference type="Proteomes" id="UP000238442"/>
    </source>
</evidence>
<keyword evidence="2" id="KW-1185">Reference proteome</keyword>
<dbReference type="AlphaFoldDB" id="A0A2S0HUI5"/>
<protein>
    <submittedName>
        <fullName evidence="1">Osmotically inducible protein OsmC</fullName>
    </submittedName>
</protein>
<dbReference type="EMBL" id="CP027062">
    <property type="protein sequence ID" value="AVI49833.1"/>
    <property type="molecule type" value="Genomic_DNA"/>
</dbReference>
<proteinExistence type="predicted"/>
<sequence>MSTSKVTYLGDLRTQCEHLRSGNTYITDAPLDNNGKGEAFSPTDTVATGLANCMLTVMGIKARDLGVVLDGSTAVVTKIMAANPRRIAEIEIEMSLPSNVSNKHQKILENTGNTCPVHHSLHPDIQKRIHFNWDSF</sequence>
<dbReference type="OrthoDB" id="290036at2"/>
<dbReference type="PANTHER" id="PTHR39624">
    <property type="entry name" value="PROTEIN INVOLVED IN RIMO-MEDIATED BETA-METHYLTHIOLATION OF RIBOSOMAL PROTEIN S12 YCAO"/>
    <property type="match status" value="1"/>
</dbReference>
<dbReference type="RefSeq" id="WP_105214161.1">
    <property type="nucleotide sequence ID" value="NZ_CP027062.1"/>
</dbReference>
<accession>A0A2S0HUI5</accession>
<dbReference type="InterPro" id="IPR003718">
    <property type="entry name" value="OsmC/Ohr_fam"/>
</dbReference>
<dbReference type="Gene3D" id="3.30.300.20">
    <property type="match status" value="1"/>
</dbReference>
<name>A0A2S0HUI5_9FLAO</name>
<gene>
    <name evidence="1" type="ORF">C5O00_01085</name>
</gene>